<keyword evidence="3" id="KW-1185">Reference proteome</keyword>
<feature type="compositionally biased region" description="Polar residues" evidence="1">
    <location>
        <begin position="513"/>
        <end position="524"/>
    </location>
</feature>
<dbReference type="Proteomes" id="UP001303473">
    <property type="component" value="Unassembled WGS sequence"/>
</dbReference>
<dbReference type="EMBL" id="MU853765">
    <property type="protein sequence ID" value="KAK3943449.1"/>
    <property type="molecule type" value="Genomic_DNA"/>
</dbReference>
<protein>
    <submittedName>
        <fullName evidence="2">Uncharacterized protein</fullName>
    </submittedName>
</protein>
<evidence type="ECO:0000313" key="3">
    <source>
        <dbReference type="Proteomes" id="UP001303473"/>
    </source>
</evidence>
<reference evidence="3" key="1">
    <citation type="journal article" date="2023" name="Mol. Phylogenet. Evol.">
        <title>Genome-scale phylogeny and comparative genomics of the fungal order Sordariales.</title>
        <authorList>
            <person name="Hensen N."/>
            <person name="Bonometti L."/>
            <person name="Westerberg I."/>
            <person name="Brannstrom I.O."/>
            <person name="Guillou S."/>
            <person name="Cros-Aarteil S."/>
            <person name="Calhoun S."/>
            <person name="Haridas S."/>
            <person name="Kuo A."/>
            <person name="Mondo S."/>
            <person name="Pangilinan J."/>
            <person name="Riley R."/>
            <person name="LaButti K."/>
            <person name="Andreopoulos B."/>
            <person name="Lipzen A."/>
            <person name="Chen C."/>
            <person name="Yan M."/>
            <person name="Daum C."/>
            <person name="Ng V."/>
            <person name="Clum A."/>
            <person name="Steindorff A."/>
            <person name="Ohm R.A."/>
            <person name="Martin F."/>
            <person name="Silar P."/>
            <person name="Natvig D.O."/>
            <person name="Lalanne C."/>
            <person name="Gautier V."/>
            <person name="Ament-Velasquez S.L."/>
            <person name="Kruys A."/>
            <person name="Hutchinson M.I."/>
            <person name="Powell A.J."/>
            <person name="Barry K."/>
            <person name="Miller A.N."/>
            <person name="Grigoriev I.V."/>
            <person name="Debuchy R."/>
            <person name="Gladieux P."/>
            <person name="Hiltunen Thoren M."/>
            <person name="Johannesson H."/>
        </authorList>
    </citation>
    <scope>NUCLEOTIDE SEQUENCE [LARGE SCALE GENOMIC DNA]</scope>
    <source>
        <strain evidence="3">CBS 340.73</strain>
    </source>
</reference>
<feature type="compositionally biased region" description="Basic and acidic residues" evidence="1">
    <location>
        <begin position="454"/>
        <end position="465"/>
    </location>
</feature>
<comment type="caution">
    <text evidence="2">The sequence shown here is derived from an EMBL/GenBank/DDBJ whole genome shotgun (WGS) entry which is preliminary data.</text>
</comment>
<proteinExistence type="predicted"/>
<feature type="compositionally biased region" description="Polar residues" evidence="1">
    <location>
        <begin position="540"/>
        <end position="551"/>
    </location>
</feature>
<evidence type="ECO:0000256" key="1">
    <source>
        <dbReference type="SAM" id="MobiDB-lite"/>
    </source>
</evidence>
<evidence type="ECO:0000313" key="2">
    <source>
        <dbReference type="EMBL" id="KAK3943449.1"/>
    </source>
</evidence>
<gene>
    <name evidence="2" type="ORF">QBC46DRAFT_254129</name>
</gene>
<sequence>MPSTVVDLGDLKLVKKPSNLSLALSSSVSVTLPPGCPEPVTAAELCQLSKSGRIWIAKGGSCQINFRTLVNAKPAASLGLSAKRLSDVLDLAADCPVSDANSIASYFLHHPDLSSERLAPSNVPSYKLLGLDCTLDFQVKLPLSTARARHDTKTHKAREATSKPMQRKIAPSWNRRYGLRSTSARIEDALKANEETHEAATVSDSKSRPDSSQALHGIEQDSLVPKDEHLEDMAYLLNAALRKLIGVKGLIPGIRTLSSLQSPPLIEIAPAIWNLRYLQLLAAHAQVIKTVAGGVARLRNARSASLRQKLERVARLATPDWRSYSEVDQEERARGELEKRLWLLCQKGIRVDPVAKSRRRKSAGQMEAESSQSQPTSERFPSQLTPDDSPPQLAAVNAPSHSLFRAEEASDFDFPFYLYPPEVEGDVHHSRDDISSDPVTEMRSHLPMFEDDIPSDHGQGEREDTGASSSESDDLPPYDDFESSEGEYYYADGRGNWYPVPRDVAKDVANWRRPSSPQESQWSALNDPEQINGYPVETLASESDNTGSSEWQDIEAHTEYPEALYHVARDTYSSPSREMDEVN</sequence>
<feature type="region of interest" description="Disordered" evidence="1">
    <location>
        <begin position="194"/>
        <end position="214"/>
    </location>
</feature>
<feature type="region of interest" description="Disordered" evidence="1">
    <location>
        <begin position="355"/>
        <end position="395"/>
    </location>
</feature>
<dbReference type="AlphaFoldDB" id="A0AAN6NCW8"/>
<feature type="compositionally biased region" description="Acidic residues" evidence="1">
    <location>
        <begin position="471"/>
        <end position="485"/>
    </location>
</feature>
<feature type="region of interest" description="Disordered" evidence="1">
    <location>
        <begin position="447"/>
        <end position="486"/>
    </location>
</feature>
<organism evidence="2 3">
    <name type="scientific">Diplogelasinospora grovesii</name>
    <dbReference type="NCBI Taxonomy" id="303347"/>
    <lineage>
        <taxon>Eukaryota</taxon>
        <taxon>Fungi</taxon>
        <taxon>Dikarya</taxon>
        <taxon>Ascomycota</taxon>
        <taxon>Pezizomycotina</taxon>
        <taxon>Sordariomycetes</taxon>
        <taxon>Sordariomycetidae</taxon>
        <taxon>Sordariales</taxon>
        <taxon>Diplogelasinosporaceae</taxon>
        <taxon>Diplogelasinospora</taxon>
    </lineage>
</organism>
<feature type="compositionally biased region" description="Polar residues" evidence="1">
    <location>
        <begin position="368"/>
        <end position="386"/>
    </location>
</feature>
<accession>A0AAN6NCW8</accession>
<feature type="region of interest" description="Disordered" evidence="1">
    <location>
        <begin position="148"/>
        <end position="167"/>
    </location>
</feature>
<name>A0AAN6NCW8_9PEZI</name>
<feature type="region of interest" description="Disordered" evidence="1">
    <location>
        <begin position="509"/>
        <end position="559"/>
    </location>
</feature>